<dbReference type="RefSeq" id="WP_144255173.1">
    <property type="nucleotide sequence ID" value="NZ_VJZT01000002.1"/>
</dbReference>
<evidence type="ECO:0000313" key="2">
    <source>
        <dbReference type="EMBL" id="TRX42163.1"/>
    </source>
</evidence>
<name>A0A553EBK6_9FLAO</name>
<gene>
    <name evidence="2" type="ORF">FNW21_02525</name>
</gene>
<dbReference type="InterPro" id="IPR001296">
    <property type="entry name" value="Glyco_trans_1"/>
</dbReference>
<evidence type="ECO:0000313" key="3">
    <source>
        <dbReference type="Proteomes" id="UP000316371"/>
    </source>
</evidence>
<keyword evidence="2" id="KW-0808">Transferase</keyword>
<dbReference type="SUPFAM" id="SSF53756">
    <property type="entry name" value="UDP-Glycosyltransferase/glycogen phosphorylase"/>
    <property type="match status" value="1"/>
</dbReference>
<dbReference type="Pfam" id="PF00534">
    <property type="entry name" value="Glycos_transf_1"/>
    <property type="match status" value="1"/>
</dbReference>
<sequence>MSESKNTFKIALVGDCLAGGGAEKLHATLSIFFDNIGLYVHNIIFLDEISYSYSGKLLNLGLLKSNTIYDKLKRIYVLRTFFKQHEFDCIIDFRYRVNFINEFLISRYAYNSRAIYTVHSGITSFYIPKNKHLARLIYSGHEFVAVSIGIEKVIKEQYNIPVTTIHNPIEIAKIKVLSTALVPDESNYILAVGRMNDKVKQFDKLIEAYHQSSLSQKNIKLIIIGSGQYLEELKYLVNQKQLTNDVIFKGYQQNPHAYQKKGLFTVVSSSNEGFPNVIIESMLVGTPVVSFDCFSGPNEIIIDGFNGLLVENQNIVKLTQAMNKMVNDIELYEYCKSNAAKSVDRFSSYTIGSQWMDFLKIKKHE</sequence>
<reference evidence="2 3" key="1">
    <citation type="submission" date="2019-07" db="EMBL/GenBank/DDBJ databases">
        <title>Novel species of Flavobacterium.</title>
        <authorList>
            <person name="Liu Q."/>
            <person name="Xin Y.-H."/>
        </authorList>
    </citation>
    <scope>NUCLEOTIDE SEQUENCE [LARGE SCALE GENOMIC DNA]</scope>
    <source>
        <strain evidence="2 3">LB1R34</strain>
    </source>
</reference>
<accession>A0A553EBK6</accession>
<dbReference type="PANTHER" id="PTHR12526">
    <property type="entry name" value="GLYCOSYLTRANSFERASE"/>
    <property type="match status" value="1"/>
</dbReference>
<comment type="caution">
    <text evidence="2">The sequence shown here is derived from an EMBL/GenBank/DDBJ whole genome shotgun (WGS) entry which is preliminary data.</text>
</comment>
<dbReference type="OrthoDB" id="798298at2"/>
<dbReference type="PANTHER" id="PTHR12526:SF627">
    <property type="entry name" value="D-RHAMNOSYLTRANSFERASE WBPZ"/>
    <property type="match status" value="1"/>
</dbReference>
<dbReference type="Proteomes" id="UP000316371">
    <property type="component" value="Unassembled WGS sequence"/>
</dbReference>
<proteinExistence type="predicted"/>
<protein>
    <submittedName>
        <fullName evidence="2">Glycosyltransferase</fullName>
    </submittedName>
</protein>
<organism evidence="2 3">
    <name type="scientific">Flavobacterium restrictum</name>
    <dbReference type="NCBI Taxonomy" id="2594428"/>
    <lineage>
        <taxon>Bacteria</taxon>
        <taxon>Pseudomonadati</taxon>
        <taxon>Bacteroidota</taxon>
        <taxon>Flavobacteriia</taxon>
        <taxon>Flavobacteriales</taxon>
        <taxon>Flavobacteriaceae</taxon>
        <taxon>Flavobacterium</taxon>
    </lineage>
</organism>
<dbReference type="AlphaFoldDB" id="A0A553EBK6"/>
<feature type="domain" description="Glycosyl transferase family 1" evidence="1">
    <location>
        <begin position="182"/>
        <end position="341"/>
    </location>
</feature>
<evidence type="ECO:0000259" key="1">
    <source>
        <dbReference type="Pfam" id="PF00534"/>
    </source>
</evidence>
<keyword evidence="3" id="KW-1185">Reference proteome</keyword>
<dbReference type="CDD" id="cd03811">
    <property type="entry name" value="GT4_GT28_WabH-like"/>
    <property type="match status" value="1"/>
</dbReference>
<dbReference type="Gene3D" id="3.40.50.2000">
    <property type="entry name" value="Glycogen Phosphorylase B"/>
    <property type="match status" value="2"/>
</dbReference>
<dbReference type="GO" id="GO:0016757">
    <property type="term" value="F:glycosyltransferase activity"/>
    <property type="evidence" value="ECO:0007669"/>
    <property type="project" value="InterPro"/>
</dbReference>
<dbReference type="EMBL" id="VJZT01000002">
    <property type="protein sequence ID" value="TRX42163.1"/>
    <property type="molecule type" value="Genomic_DNA"/>
</dbReference>